<dbReference type="EMBL" id="GGEC01065192">
    <property type="protein sequence ID" value="MBX45676.1"/>
    <property type="molecule type" value="Transcribed_RNA"/>
</dbReference>
<name>A0A2P2NT58_RHIMU</name>
<evidence type="ECO:0000313" key="1">
    <source>
        <dbReference type="EMBL" id="MBX45676.1"/>
    </source>
</evidence>
<dbReference type="AlphaFoldDB" id="A0A2P2NT58"/>
<organism evidence="1">
    <name type="scientific">Rhizophora mucronata</name>
    <name type="common">Asiatic mangrove</name>
    <dbReference type="NCBI Taxonomy" id="61149"/>
    <lineage>
        <taxon>Eukaryota</taxon>
        <taxon>Viridiplantae</taxon>
        <taxon>Streptophyta</taxon>
        <taxon>Embryophyta</taxon>
        <taxon>Tracheophyta</taxon>
        <taxon>Spermatophyta</taxon>
        <taxon>Magnoliopsida</taxon>
        <taxon>eudicotyledons</taxon>
        <taxon>Gunneridae</taxon>
        <taxon>Pentapetalae</taxon>
        <taxon>rosids</taxon>
        <taxon>fabids</taxon>
        <taxon>Malpighiales</taxon>
        <taxon>Rhizophoraceae</taxon>
        <taxon>Rhizophora</taxon>
    </lineage>
</organism>
<sequence>MPSDRQISPFHSIFQNQKSKITFSYLTDSVRLRFDSPV</sequence>
<accession>A0A2P2NT58</accession>
<protein>
    <submittedName>
        <fullName evidence="1">Uncharacterized protein</fullName>
    </submittedName>
</protein>
<reference evidence="1" key="1">
    <citation type="submission" date="2018-02" db="EMBL/GenBank/DDBJ databases">
        <title>Rhizophora mucronata_Transcriptome.</title>
        <authorList>
            <person name="Meera S.P."/>
            <person name="Sreeshan A."/>
            <person name="Augustine A."/>
        </authorList>
    </citation>
    <scope>NUCLEOTIDE SEQUENCE</scope>
    <source>
        <tissue evidence="1">Leaf</tissue>
    </source>
</reference>
<proteinExistence type="predicted"/>